<reference evidence="2 3" key="1">
    <citation type="journal article" date="2018" name="Evol. Lett.">
        <title>Horizontal gene cluster transfer increased hallucinogenic mushroom diversity.</title>
        <authorList>
            <person name="Reynolds H.T."/>
            <person name="Vijayakumar V."/>
            <person name="Gluck-Thaler E."/>
            <person name="Korotkin H.B."/>
            <person name="Matheny P.B."/>
            <person name="Slot J.C."/>
        </authorList>
    </citation>
    <scope>NUCLEOTIDE SEQUENCE [LARGE SCALE GENOMIC DNA]</scope>
    <source>
        <strain evidence="2 3">2631</strain>
    </source>
</reference>
<dbReference type="InParanoid" id="A0A409WF26"/>
<dbReference type="InterPro" id="IPR046528">
    <property type="entry name" value="DUF6593"/>
</dbReference>
<proteinExistence type="predicted"/>
<dbReference type="Proteomes" id="UP000283269">
    <property type="component" value="Unassembled WGS sequence"/>
</dbReference>
<dbReference type="EMBL" id="NHYD01003443">
    <property type="protein sequence ID" value="PPQ77119.1"/>
    <property type="molecule type" value="Genomic_DNA"/>
</dbReference>
<name>A0A409WF26_PSICY</name>
<dbReference type="Pfam" id="PF20236">
    <property type="entry name" value="DUF6593"/>
    <property type="match status" value="1"/>
</dbReference>
<evidence type="ECO:0000313" key="3">
    <source>
        <dbReference type="Proteomes" id="UP000283269"/>
    </source>
</evidence>
<evidence type="ECO:0000313" key="2">
    <source>
        <dbReference type="EMBL" id="PPQ77119.1"/>
    </source>
</evidence>
<comment type="caution">
    <text evidence="2">The sequence shown here is derived from an EMBL/GenBank/DDBJ whole genome shotgun (WGS) entry which is preliminary data.</text>
</comment>
<keyword evidence="3" id="KW-1185">Reference proteome</keyword>
<organism evidence="2 3">
    <name type="scientific">Psilocybe cyanescens</name>
    <dbReference type="NCBI Taxonomy" id="93625"/>
    <lineage>
        <taxon>Eukaryota</taxon>
        <taxon>Fungi</taxon>
        <taxon>Dikarya</taxon>
        <taxon>Basidiomycota</taxon>
        <taxon>Agaricomycotina</taxon>
        <taxon>Agaricomycetes</taxon>
        <taxon>Agaricomycetidae</taxon>
        <taxon>Agaricales</taxon>
        <taxon>Agaricineae</taxon>
        <taxon>Strophariaceae</taxon>
        <taxon>Psilocybe</taxon>
    </lineage>
</organism>
<dbReference type="AlphaFoldDB" id="A0A409WF26"/>
<evidence type="ECO:0000259" key="1">
    <source>
        <dbReference type="Pfam" id="PF20236"/>
    </source>
</evidence>
<accession>A0A409WF26</accession>
<sequence length="211" mass="23557">MSTPLVLVLERDNPCNTTIIDSKSGDLVYTVTTVHGNDAITYLKDAEGANVAHWKWRDVRSDLLTLGNVKPIAASDWLQKSTIPFNRQVGILMGTRWALNEYFSTVTFRDDKQRPFKWRGVEGGAQMALYSSEDNKKPIVAFQKSLSYMDRKANPPIPVHRNATLTLDSHAQEIMNLVIVSFLVLEKGRRSKEAGQGTMASALGIPPIDLR</sequence>
<gene>
    <name evidence="2" type="ORF">CVT25_010813</name>
</gene>
<feature type="domain" description="DUF6593" evidence="1">
    <location>
        <begin position="12"/>
        <end position="190"/>
    </location>
</feature>
<dbReference type="OrthoDB" id="3256331at2759"/>
<protein>
    <recommendedName>
        <fullName evidence="1">DUF6593 domain-containing protein</fullName>
    </recommendedName>
</protein>